<dbReference type="Gene3D" id="3.40.47.10">
    <property type="match status" value="1"/>
</dbReference>
<dbReference type="Pfam" id="PF00109">
    <property type="entry name" value="ketoacyl-synt"/>
    <property type="match status" value="1"/>
</dbReference>
<organism evidence="7 8">
    <name type="scientific">Rodentibacter heidelbergensis</name>
    <dbReference type="NCBI Taxonomy" id="1908258"/>
    <lineage>
        <taxon>Bacteria</taxon>
        <taxon>Pseudomonadati</taxon>
        <taxon>Pseudomonadota</taxon>
        <taxon>Gammaproteobacteria</taxon>
        <taxon>Pasteurellales</taxon>
        <taxon>Pasteurellaceae</taxon>
        <taxon>Rodentibacter</taxon>
    </lineage>
</organism>
<dbReference type="InterPro" id="IPR014030">
    <property type="entry name" value="Ketoacyl_synth_N"/>
</dbReference>
<keyword evidence="8" id="KW-1185">Reference proteome</keyword>
<evidence type="ECO:0000256" key="2">
    <source>
        <dbReference type="ARBA" id="ARBA00008467"/>
    </source>
</evidence>
<evidence type="ECO:0000256" key="4">
    <source>
        <dbReference type="RuleBase" id="RU003694"/>
    </source>
</evidence>
<evidence type="ECO:0000313" key="8">
    <source>
        <dbReference type="Proteomes" id="UP000189437"/>
    </source>
</evidence>
<dbReference type="GO" id="GO:0006633">
    <property type="term" value="P:fatty acid biosynthetic process"/>
    <property type="evidence" value="ECO:0007669"/>
    <property type="project" value="TreeGrafter"/>
</dbReference>
<gene>
    <name evidence="7" type="ORF">BKK48_04165</name>
</gene>
<dbReference type="RefSeq" id="WP_077426915.1">
    <property type="nucleotide sequence ID" value="NZ_MLHH01000009.1"/>
</dbReference>
<dbReference type="PANTHER" id="PTHR11712">
    <property type="entry name" value="POLYKETIDE SYNTHASE-RELATED"/>
    <property type="match status" value="1"/>
</dbReference>
<evidence type="ECO:0000259" key="6">
    <source>
        <dbReference type="Pfam" id="PF02801"/>
    </source>
</evidence>
<comment type="caution">
    <text evidence="7">The sequence shown here is derived from an EMBL/GenBank/DDBJ whole genome shotgun (WGS) entry which is preliminary data.</text>
</comment>
<dbReference type="AlphaFoldDB" id="A0A1V3I9I3"/>
<dbReference type="Pfam" id="PF02801">
    <property type="entry name" value="Ketoacyl-synt_C"/>
    <property type="match status" value="1"/>
</dbReference>
<comment type="pathway">
    <text evidence="1">Lipid metabolism; fatty acid biosynthesis.</text>
</comment>
<reference evidence="7 8" key="1">
    <citation type="submission" date="2016-10" db="EMBL/GenBank/DDBJ databases">
        <title>Rodentibacter gen. nov. and new species.</title>
        <authorList>
            <person name="Christensen H."/>
        </authorList>
    </citation>
    <scope>NUCLEOTIDE SEQUENCE [LARGE SCALE GENOMIC DNA]</scope>
    <source>
        <strain evidence="7 8">Ac69</strain>
    </source>
</reference>
<dbReference type="EMBL" id="MLHH01000009">
    <property type="protein sequence ID" value="OOF36767.1"/>
    <property type="molecule type" value="Genomic_DNA"/>
</dbReference>
<feature type="domain" description="Beta-ketoacyl synthase-like N-terminal" evidence="5">
    <location>
        <begin position="112"/>
        <end position="195"/>
    </location>
</feature>
<proteinExistence type="inferred from homology"/>
<dbReference type="InterPro" id="IPR016039">
    <property type="entry name" value="Thiolase-like"/>
</dbReference>
<feature type="domain" description="Beta-ketoacyl synthase C-terminal" evidence="6">
    <location>
        <begin position="215"/>
        <end position="305"/>
    </location>
</feature>
<protein>
    <submittedName>
        <fullName evidence="7">Beta-ketoacyl synthase</fullName>
    </submittedName>
</protein>
<evidence type="ECO:0000256" key="1">
    <source>
        <dbReference type="ARBA" id="ARBA00005194"/>
    </source>
</evidence>
<evidence type="ECO:0000256" key="3">
    <source>
        <dbReference type="ARBA" id="ARBA00022679"/>
    </source>
</evidence>
<dbReference type="STRING" id="1908258.BKK48_04165"/>
<name>A0A1V3I9I3_9PAST</name>
<dbReference type="GO" id="GO:0004315">
    <property type="term" value="F:3-oxoacyl-[acyl-carrier-protein] synthase activity"/>
    <property type="evidence" value="ECO:0007669"/>
    <property type="project" value="TreeGrafter"/>
</dbReference>
<evidence type="ECO:0000259" key="5">
    <source>
        <dbReference type="Pfam" id="PF00109"/>
    </source>
</evidence>
<dbReference type="PANTHER" id="PTHR11712:SF336">
    <property type="entry name" value="3-OXOACYL-[ACYL-CARRIER-PROTEIN] SYNTHASE, MITOCHONDRIAL"/>
    <property type="match status" value="1"/>
</dbReference>
<dbReference type="OrthoDB" id="8607208at2"/>
<dbReference type="InterPro" id="IPR000794">
    <property type="entry name" value="Beta-ketoacyl_synthase"/>
</dbReference>
<keyword evidence="3 4" id="KW-0808">Transferase</keyword>
<accession>A0A1V3I9I3</accession>
<sequence length="348" mass="39000">MTVYINGVSAQFAEKIGQRTSKMLGQETTLPYFNTFKEPLLSLEQLYAYFDQQIDCTLKQAGWDKSEMTKIPILLGSTAYVMSDCEARFACQQALPTEYSLAAIADHLREQYQTQVFSIATSCTSSAQAIGYAYKMLENHQVEKTLVIGFEMFNRLTFEHFQAMNLLSQDLSYLPMVASHGLVLGEGIGCMALSTQPHQAFRYEILGVCGITDNENLTNSQESSLKTLLQQCLKKANISAEQIQGIKIHGVGGKSDEMEKQVLNELFPQKAWILIKPYMGHTLGASGVLESIFFHQAFHGKYLPKLPWEVKDSNQLLAHGKALKCGYYLHYFLGFGGSHIAWIVNVEE</sequence>
<comment type="similarity">
    <text evidence="2 4">Belongs to the thiolase-like superfamily. Beta-ketoacyl-ACP synthases family.</text>
</comment>
<dbReference type="GO" id="GO:0005829">
    <property type="term" value="C:cytosol"/>
    <property type="evidence" value="ECO:0007669"/>
    <property type="project" value="TreeGrafter"/>
</dbReference>
<evidence type="ECO:0000313" key="7">
    <source>
        <dbReference type="EMBL" id="OOF36767.1"/>
    </source>
</evidence>
<dbReference type="InterPro" id="IPR014031">
    <property type="entry name" value="Ketoacyl_synth_C"/>
</dbReference>
<dbReference type="SUPFAM" id="SSF53901">
    <property type="entry name" value="Thiolase-like"/>
    <property type="match status" value="1"/>
</dbReference>
<dbReference type="Proteomes" id="UP000189437">
    <property type="component" value="Unassembled WGS sequence"/>
</dbReference>